<evidence type="ECO:0000313" key="3">
    <source>
        <dbReference type="EMBL" id="MET3733028.1"/>
    </source>
</evidence>
<keyword evidence="1" id="KW-0732">Signal</keyword>
<comment type="caution">
    <text evidence="3">The sequence shown here is derived from an EMBL/GenBank/DDBJ whole genome shotgun (WGS) entry which is preliminary data.</text>
</comment>
<protein>
    <recommendedName>
        <fullName evidence="2">DUF4136 domain-containing protein</fullName>
    </recommendedName>
</protein>
<name>A0ABV2LWV3_9FLAO</name>
<dbReference type="PROSITE" id="PS51257">
    <property type="entry name" value="PROKAR_LIPOPROTEIN"/>
    <property type="match status" value="1"/>
</dbReference>
<proteinExistence type="predicted"/>
<feature type="signal peptide" evidence="1">
    <location>
        <begin position="1"/>
        <end position="22"/>
    </location>
</feature>
<dbReference type="Proteomes" id="UP001549146">
    <property type="component" value="Unassembled WGS sequence"/>
</dbReference>
<gene>
    <name evidence="3" type="ORF">ABID46_002620</name>
</gene>
<dbReference type="InterPro" id="IPR025411">
    <property type="entry name" value="DUF4136"/>
</dbReference>
<evidence type="ECO:0000259" key="2">
    <source>
        <dbReference type="Pfam" id="PF13590"/>
    </source>
</evidence>
<dbReference type="RefSeq" id="WP_354510795.1">
    <property type="nucleotide sequence ID" value="NZ_JBEPMO010000027.1"/>
</dbReference>
<keyword evidence="4" id="KW-1185">Reference proteome</keyword>
<evidence type="ECO:0000313" key="4">
    <source>
        <dbReference type="Proteomes" id="UP001549146"/>
    </source>
</evidence>
<organism evidence="3 4">
    <name type="scientific">Moheibacter stercoris</name>
    <dbReference type="NCBI Taxonomy" id="1628251"/>
    <lineage>
        <taxon>Bacteria</taxon>
        <taxon>Pseudomonadati</taxon>
        <taxon>Bacteroidota</taxon>
        <taxon>Flavobacteriia</taxon>
        <taxon>Flavobacteriales</taxon>
        <taxon>Weeksellaceae</taxon>
        <taxon>Moheibacter</taxon>
    </lineage>
</organism>
<evidence type="ECO:0000256" key="1">
    <source>
        <dbReference type="SAM" id="SignalP"/>
    </source>
</evidence>
<dbReference type="EMBL" id="JBEPMO010000027">
    <property type="protein sequence ID" value="MET3733028.1"/>
    <property type="molecule type" value="Genomic_DNA"/>
</dbReference>
<feature type="chain" id="PRO_5045140333" description="DUF4136 domain-containing protein" evidence="1">
    <location>
        <begin position="23"/>
        <end position="175"/>
    </location>
</feature>
<dbReference type="Gene3D" id="3.30.160.670">
    <property type="match status" value="1"/>
</dbReference>
<reference evidence="3 4" key="1">
    <citation type="submission" date="2024-06" db="EMBL/GenBank/DDBJ databases">
        <title>Genomic Encyclopedia of Type Strains, Phase IV (KMG-IV): sequencing the most valuable type-strain genomes for metagenomic binning, comparative biology and taxonomic classification.</title>
        <authorList>
            <person name="Goeker M."/>
        </authorList>
    </citation>
    <scope>NUCLEOTIDE SEQUENCE [LARGE SCALE GENOMIC DNA]</scope>
    <source>
        <strain evidence="3 4">DSM 29388</strain>
    </source>
</reference>
<sequence>MKKFILIAFAGAMISCSTQNVAVDYDRLQNFSELKDFRMEIKQGSINELNQTRISEAIKSELANKGMNFQESSSVLVKVQPEEYISETQNSQVGIGVGGGNRGFGTSVGIGIPISSEKLNQRYLISMHNEKGEMVWEGRLDLQMPINSSPEKIEENIQKGVAKLFRKFPPNSKTN</sequence>
<dbReference type="Pfam" id="PF13590">
    <property type="entry name" value="DUF4136"/>
    <property type="match status" value="1"/>
</dbReference>
<accession>A0ABV2LWV3</accession>
<feature type="domain" description="DUF4136" evidence="2">
    <location>
        <begin position="21"/>
        <end position="170"/>
    </location>
</feature>